<evidence type="ECO:0000256" key="1">
    <source>
        <dbReference type="ARBA" id="ARBA00023002"/>
    </source>
</evidence>
<evidence type="ECO:0000313" key="3">
    <source>
        <dbReference type="EMBL" id="PPJ60950.1"/>
    </source>
</evidence>
<dbReference type="OrthoDB" id="37537at2759"/>
<dbReference type="PANTHER" id="PTHR43625">
    <property type="entry name" value="AFLATOXIN B1 ALDEHYDE REDUCTASE"/>
    <property type="match status" value="1"/>
</dbReference>
<dbReference type="AlphaFoldDB" id="A0A2S6CMN8"/>
<name>A0A2S6CMN8_9PEZI</name>
<dbReference type="PANTHER" id="PTHR43625:SF78">
    <property type="entry name" value="PYRIDOXAL REDUCTASE-RELATED"/>
    <property type="match status" value="1"/>
</dbReference>
<dbReference type="STRING" id="357750.A0A2S6CMN8"/>
<dbReference type="Proteomes" id="UP000237631">
    <property type="component" value="Unassembled WGS sequence"/>
</dbReference>
<dbReference type="Gene3D" id="3.20.20.100">
    <property type="entry name" value="NADP-dependent oxidoreductase domain"/>
    <property type="match status" value="1"/>
</dbReference>
<dbReference type="Pfam" id="PF00248">
    <property type="entry name" value="Aldo_ket_red"/>
    <property type="match status" value="1"/>
</dbReference>
<organism evidence="3 4">
    <name type="scientific">Cercospora berteroae</name>
    <dbReference type="NCBI Taxonomy" id="357750"/>
    <lineage>
        <taxon>Eukaryota</taxon>
        <taxon>Fungi</taxon>
        <taxon>Dikarya</taxon>
        <taxon>Ascomycota</taxon>
        <taxon>Pezizomycotina</taxon>
        <taxon>Dothideomycetes</taxon>
        <taxon>Dothideomycetidae</taxon>
        <taxon>Mycosphaerellales</taxon>
        <taxon>Mycosphaerellaceae</taxon>
        <taxon>Cercospora</taxon>
    </lineage>
</organism>
<protein>
    <recommendedName>
        <fullName evidence="2">NADP-dependent oxidoreductase domain-containing protein</fullName>
    </recommendedName>
</protein>
<dbReference type="SUPFAM" id="SSF51430">
    <property type="entry name" value="NAD(P)-linked oxidoreductase"/>
    <property type="match status" value="1"/>
</dbReference>
<proteinExistence type="predicted"/>
<reference evidence="4" key="1">
    <citation type="journal article" date="2017" name="bioRxiv">
        <title>Conservation of a gene cluster reveals novel cercosporin biosynthetic mechanisms and extends production to the genus Colletotrichum.</title>
        <authorList>
            <person name="de Jonge R."/>
            <person name="Ebert M.K."/>
            <person name="Huitt-Roehl C.R."/>
            <person name="Pal P."/>
            <person name="Suttle J.C."/>
            <person name="Spanner R.E."/>
            <person name="Neubauer J.D."/>
            <person name="Jurick W.M.II."/>
            <person name="Stott K.A."/>
            <person name="Secor G.A."/>
            <person name="Thomma B.P.H.J."/>
            <person name="Van de Peer Y."/>
            <person name="Townsend C.A."/>
            <person name="Bolton M.D."/>
        </authorList>
    </citation>
    <scope>NUCLEOTIDE SEQUENCE [LARGE SCALE GENOMIC DNA]</scope>
    <source>
        <strain evidence="4">CBS538.71</strain>
    </source>
</reference>
<accession>A0A2S6CMN8</accession>
<dbReference type="CDD" id="cd19077">
    <property type="entry name" value="AKR_AKR8A1-2"/>
    <property type="match status" value="1"/>
</dbReference>
<feature type="domain" description="NADP-dependent oxidoreductase" evidence="2">
    <location>
        <begin position="29"/>
        <end position="325"/>
    </location>
</feature>
<dbReference type="EMBL" id="PNEN01000174">
    <property type="protein sequence ID" value="PPJ60950.1"/>
    <property type="molecule type" value="Genomic_DNA"/>
</dbReference>
<dbReference type="GO" id="GO:0005737">
    <property type="term" value="C:cytoplasm"/>
    <property type="evidence" value="ECO:0007669"/>
    <property type="project" value="TreeGrafter"/>
</dbReference>
<evidence type="ECO:0000313" key="4">
    <source>
        <dbReference type="Proteomes" id="UP000237631"/>
    </source>
</evidence>
<evidence type="ECO:0000259" key="2">
    <source>
        <dbReference type="Pfam" id="PF00248"/>
    </source>
</evidence>
<sequence>MNAIRNAVNASVKSFRMPTLVGKQISGNGLGLMRLTMPQFQLSDDETFKVLRAALDAGVNIWNGADFYGTPESNTLHLLNRYFSKYSEDADKVILSIKSGLKDRATMEMDCTPEGLRKSVDNAISILDGKKEIDIFGLARVDLNTPIEESVKGLLALKDEGKFKGIQITELRAETIRRAASVGKVDMVEAEASLWSPMVFENGVAQACAENDIVLVAHTPLGMGALTGQFKKLDDIPKENPIRYVPRYQPDVFENNVKLVNAVEKLAQKKGCTTTQLALNYLKQQSKRSGMPTVIPIAGARAEEQVKQNAVDVEISEDDFKEIEGYQKEYPVEGLRTMPQLQVRNEY</sequence>
<dbReference type="InterPro" id="IPR036812">
    <property type="entry name" value="NAD(P)_OxRdtase_dom_sf"/>
</dbReference>
<keyword evidence="4" id="KW-1185">Reference proteome</keyword>
<dbReference type="InterPro" id="IPR050791">
    <property type="entry name" value="Aldo-Keto_reductase"/>
</dbReference>
<comment type="caution">
    <text evidence="3">The sequence shown here is derived from an EMBL/GenBank/DDBJ whole genome shotgun (WGS) entry which is preliminary data.</text>
</comment>
<dbReference type="GO" id="GO:0016491">
    <property type="term" value="F:oxidoreductase activity"/>
    <property type="evidence" value="ECO:0007669"/>
    <property type="project" value="UniProtKB-KW"/>
</dbReference>
<dbReference type="InterPro" id="IPR023210">
    <property type="entry name" value="NADP_OxRdtase_dom"/>
</dbReference>
<gene>
    <name evidence="3" type="ORF">CBER1_08599</name>
</gene>
<keyword evidence="1" id="KW-0560">Oxidoreductase</keyword>